<keyword evidence="5" id="KW-0812">Transmembrane</keyword>
<accession>A0A5J9WIS3</accession>
<dbReference type="Proteomes" id="UP000324897">
    <property type="component" value="Chromosome 5"/>
</dbReference>
<keyword evidence="12" id="KW-1185">Reference proteome</keyword>
<keyword evidence="10" id="KW-0472">Membrane</keyword>
<reference evidence="11 12" key="1">
    <citation type="journal article" date="2019" name="Sci. Rep.">
        <title>A high-quality genome of Eragrostis curvula grass provides insights into Poaceae evolution and supports new strategies to enhance forage quality.</title>
        <authorList>
            <person name="Carballo J."/>
            <person name="Santos B.A.C.M."/>
            <person name="Zappacosta D."/>
            <person name="Garbus I."/>
            <person name="Selva J.P."/>
            <person name="Gallo C.A."/>
            <person name="Diaz A."/>
            <person name="Albertini E."/>
            <person name="Caccamo M."/>
            <person name="Echenique V."/>
        </authorList>
    </citation>
    <scope>NUCLEOTIDE SEQUENCE [LARGE SCALE GENOMIC DNA]</scope>
    <source>
        <strain evidence="12">cv. Victoria</strain>
        <tissue evidence="11">Leaf</tissue>
    </source>
</reference>
<dbReference type="EMBL" id="RWGY01000004">
    <property type="protein sequence ID" value="TVU47194.1"/>
    <property type="molecule type" value="Genomic_DNA"/>
</dbReference>
<keyword evidence="9" id="KW-0496">Mitochondrion</keyword>
<dbReference type="Pfam" id="PF05365">
    <property type="entry name" value="UCR_UQCRX_QCR9"/>
    <property type="match status" value="1"/>
</dbReference>
<evidence type="ECO:0000256" key="10">
    <source>
        <dbReference type="ARBA" id="ARBA00023136"/>
    </source>
</evidence>
<name>A0A5J9WIS3_9POAL</name>
<evidence type="ECO:0000256" key="8">
    <source>
        <dbReference type="ARBA" id="ARBA00022989"/>
    </source>
</evidence>
<comment type="subcellular location">
    <subcellularLocation>
        <location evidence="1">Mitochondrion inner membrane</location>
        <topology evidence="1">Single-pass membrane protein</topology>
    </subcellularLocation>
</comment>
<dbReference type="PANTHER" id="PTHR12980">
    <property type="entry name" value="UBIQUINOL-CYTOCHROME C REDUCTASE COMPLEX, SUBUNIT X"/>
    <property type="match status" value="1"/>
</dbReference>
<keyword evidence="8" id="KW-1133">Transmembrane helix</keyword>
<dbReference type="InterPro" id="IPR036656">
    <property type="entry name" value="QCR9_sf"/>
</dbReference>
<evidence type="ECO:0000256" key="7">
    <source>
        <dbReference type="ARBA" id="ARBA00022982"/>
    </source>
</evidence>
<keyword evidence="3" id="KW-0813">Transport</keyword>
<evidence type="ECO:0000313" key="11">
    <source>
        <dbReference type="EMBL" id="TVU47194.1"/>
    </source>
</evidence>
<dbReference type="Gene3D" id="1.20.5.260">
    <property type="entry name" value="Cytochrome b-c1 complex subunit 9"/>
    <property type="match status" value="1"/>
</dbReference>
<dbReference type="PANTHER" id="PTHR12980:SF0">
    <property type="entry name" value="CYTOCHROME B-C1 COMPLEX SUBUNIT 9"/>
    <property type="match status" value="1"/>
</dbReference>
<organism evidence="11 12">
    <name type="scientific">Eragrostis curvula</name>
    <name type="common">weeping love grass</name>
    <dbReference type="NCBI Taxonomy" id="38414"/>
    <lineage>
        <taxon>Eukaryota</taxon>
        <taxon>Viridiplantae</taxon>
        <taxon>Streptophyta</taxon>
        <taxon>Embryophyta</taxon>
        <taxon>Tracheophyta</taxon>
        <taxon>Spermatophyta</taxon>
        <taxon>Magnoliopsida</taxon>
        <taxon>Liliopsida</taxon>
        <taxon>Poales</taxon>
        <taxon>Poaceae</taxon>
        <taxon>PACMAD clade</taxon>
        <taxon>Chloridoideae</taxon>
        <taxon>Eragrostideae</taxon>
        <taxon>Eragrostidinae</taxon>
        <taxon>Eragrostis</taxon>
    </lineage>
</organism>
<dbReference type="OrthoDB" id="44067at2759"/>
<dbReference type="SUPFAM" id="SSF81514">
    <property type="entry name" value="Subunit X (non-heme 7 kDa protein) of cytochrome bc1 complex (Ubiquinol-cytochrome c reductase)"/>
    <property type="match status" value="1"/>
</dbReference>
<evidence type="ECO:0000256" key="9">
    <source>
        <dbReference type="ARBA" id="ARBA00023128"/>
    </source>
</evidence>
<comment type="caution">
    <text evidence="11">The sequence shown here is derived from an EMBL/GenBank/DDBJ whole genome shotgun (WGS) entry which is preliminary data.</text>
</comment>
<dbReference type="GO" id="GO:0045275">
    <property type="term" value="C:respiratory chain complex III"/>
    <property type="evidence" value="ECO:0007669"/>
    <property type="project" value="InterPro"/>
</dbReference>
<keyword evidence="7" id="KW-0249">Electron transport</keyword>
<evidence type="ECO:0000256" key="6">
    <source>
        <dbReference type="ARBA" id="ARBA00022792"/>
    </source>
</evidence>
<dbReference type="AlphaFoldDB" id="A0A5J9WIS3"/>
<keyword evidence="4" id="KW-0679">Respiratory chain</keyword>
<evidence type="ECO:0000256" key="3">
    <source>
        <dbReference type="ARBA" id="ARBA00022448"/>
    </source>
</evidence>
<gene>
    <name evidence="11" type="ORF">EJB05_06784</name>
</gene>
<feature type="non-terminal residue" evidence="11">
    <location>
        <position position="1"/>
    </location>
</feature>
<dbReference type="GO" id="GO:0006122">
    <property type="term" value="P:mitochondrial electron transport, ubiquinol to cytochrome c"/>
    <property type="evidence" value="ECO:0007669"/>
    <property type="project" value="InterPro"/>
</dbReference>
<dbReference type="InterPro" id="IPR008027">
    <property type="entry name" value="QCR9"/>
</dbReference>
<protein>
    <submittedName>
        <fullName evidence="11">Uncharacterized protein</fullName>
    </submittedName>
</protein>
<dbReference type="Gramene" id="TVU47194">
    <property type="protein sequence ID" value="TVU47194"/>
    <property type="gene ID" value="EJB05_06784"/>
</dbReference>
<proteinExistence type="inferred from homology"/>
<evidence type="ECO:0000256" key="5">
    <source>
        <dbReference type="ARBA" id="ARBA00022692"/>
    </source>
</evidence>
<evidence type="ECO:0000313" key="12">
    <source>
        <dbReference type="Proteomes" id="UP000324897"/>
    </source>
</evidence>
<evidence type="ECO:0000256" key="2">
    <source>
        <dbReference type="ARBA" id="ARBA00007856"/>
    </source>
</evidence>
<comment type="similarity">
    <text evidence="2">Belongs to the UQCR10/QCR9 family.</text>
</comment>
<evidence type="ECO:0000256" key="1">
    <source>
        <dbReference type="ARBA" id="ARBA00004434"/>
    </source>
</evidence>
<evidence type="ECO:0000256" key="4">
    <source>
        <dbReference type="ARBA" id="ARBA00022660"/>
    </source>
</evidence>
<sequence>MGIFDALYRVVMRRNAVYVTFVVAGAFAGERVRPHPSTIPDSHLSDPPLLSTLFLFVAPLRVVSLGDGRGDTETPTPPTTRVPICMLGGRIRTPWRTSRSLAVDYGVHKLWEMNNIGECEVFKMHGTQFGLPSSGSALESFMLSTKNGKHFKHANDPNVANPALKMSK</sequence>
<dbReference type="GO" id="GO:0005743">
    <property type="term" value="C:mitochondrial inner membrane"/>
    <property type="evidence" value="ECO:0007669"/>
    <property type="project" value="UniProtKB-SubCell"/>
</dbReference>
<keyword evidence="6" id="KW-0999">Mitochondrion inner membrane</keyword>